<evidence type="ECO:0000313" key="1">
    <source>
        <dbReference type="EMBL" id="KAI3715661.1"/>
    </source>
</evidence>
<dbReference type="Proteomes" id="UP001055879">
    <property type="component" value="Linkage Group LG07"/>
</dbReference>
<accession>A0ACB9B1N5</accession>
<sequence length="70" mass="8213">MVKLLGIGSWAQIGGKFMSLKPGKSSLVELLMFFIKRRVGQDLKRQRQRRKLPPRRKNRDHLVSAILDRR</sequence>
<reference evidence="2" key="1">
    <citation type="journal article" date="2022" name="Mol. Ecol. Resour.">
        <title>The genomes of chicory, endive, great burdock and yacon provide insights into Asteraceae palaeo-polyploidization history and plant inulin production.</title>
        <authorList>
            <person name="Fan W."/>
            <person name="Wang S."/>
            <person name="Wang H."/>
            <person name="Wang A."/>
            <person name="Jiang F."/>
            <person name="Liu H."/>
            <person name="Zhao H."/>
            <person name="Xu D."/>
            <person name="Zhang Y."/>
        </authorList>
    </citation>
    <scope>NUCLEOTIDE SEQUENCE [LARGE SCALE GENOMIC DNA]</scope>
    <source>
        <strain evidence="2">cv. Niubang</strain>
    </source>
</reference>
<gene>
    <name evidence="1" type="ORF">L6452_22647</name>
</gene>
<protein>
    <submittedName>
        <fullName evidence="1">Uncharacterized protein</fullName>
    </submittedName>
</protein>
<organism evidence="1 2">
    <name type="scientific">Arctium lappa</name>
    <name type="common">Greater burdock</name>
    <name type="synonym">Lappa major</name>
    <dbReference type="NCBI Taxonomy" id="4217"/>
    <lineage>
        <taxon>Eukaryota</taxon>
        <taxon>Viridiplantae</taxon>
        <taxon>Streptophyta</taxon>
        <taxon>Embryophyta</taxon>
        <taxon>Tracheophyta</taxon>
        <taxon>Spermatophyta</taxon>
        <taxon>Magnoliopsida</taxon>
        <taxon>eudicotyledons</taxon>
        <taxon>Gunneridae</taxon>
        <taxon>Pentapetalae</taxon>
        <taxon>asterids</taxon>
        <taxon>campanulids</taxon>
        <taxon>Asterales</taxon>
        <taxon>Asteraceae</taxon>
        <taxon>Carduoideae</taxon>
        <taxon>Cardueae</taxon>
        <taxon>Arctiinae</taxon>
        <taxon>Arctium</taxon>
    </lineage>
</organism>
<proteinExistence type="predicted"/>
<keyword evidence="2" id="KW-1185">Reference proteome</keyword>
<comment type="caution">
    <text evidence="1">The sequence shown here is derived from an EMBL/GenBank/DDBJ whole genome shotgun (WGS) entry which is preliminary data.</text>
</comment>
<reference evidence="1 2" key="2">
    <citation type="journal article" date="2022" name="Mol. Ecol. Resour.">
        <title>The genomes of chicory, endive, great burdock and yacon provide insights into Asteraceae paleo-polyploidization history and plant inulin production.</title>
        <authorList>
            <person name="Fan W."/>
            <person name="Wang S."/>
            <person name="Wang H."/>
            <person name="Wang A."/>
            <person name="Jiang F."/>
            <person name="Liu H."/>
            <person name="Zhao H."/>
            <person name="Xu D."/>
            <person name="Zhang Y."/>
        </authorList>
    </citation>
    <scope>NUCLEOTIDE SEQUENCE [LARGE SCALE GENOMIC DNA]</scope>
    <source>
        <strain evidence="2">cv. Niubang</strain>
    </source>
</reference>
<dbReference type="EMBL" id="CM042053">
    <property type="protein sequence ID" value="KAI3715661.1"/>
    <property type="molecule type" value="Genomic_DNA"/>
</dbReference>
<name>A0ACB9B1N5_ARCLA</name>
<evidence type="ECO:0000313" key="2">
    <source>
        <dbReference type="Proteomes" id="UP001055879"/>
    </source>
</evidence>